<organism evidence="2 3">
    <name type="scientific">Bacillus mesophilus</name>
    <dbReference type="NCBI Taxonomy" id="1808955"/>
    <lineage>
        <taxon>Bacteria</taxon>
        <taxon>Bacillati</taxon>
        <taxon>Bacillota</taxon>
        <taxon>Bacilli</taxon>
        <taxon>Bacillales</taxon>
        <taxon>Bacillaceae</taxon>
        <taxon>Bacillus</taxon>
    </lineage>
</organism>
<proteinExistence type="predicted"/>
<comment type="caution">
    <text evidence="2">The sequence shown here is derived from an EMBL/GenBank/DDBJ whole genome shotgun (WGS) entry which is preliminary data.</text>
</comment>
<keyword evidence="1" id="KW-0812">Transmembrane</keyword>
<protein>
    <submittedName>
        <fullName evidence="2">Uncharacterized protein</fullName>
    </submittedName>
</protein>
<evidence type="ECO:0000313" key="3">
    <source>
        <dbReference type="Proteomes" id="UP000481043"/>
    </source>
</evidence>
<dbReference type="EMBL" id="JAAIWM010000002">
    <property type="protein sequence ID" value="NEY71718.1"/>
    <property type="molecule type" value="Genomic_DNA"/>
</dbReference>
<evidence type="ECO:0000256" key="1">
    <source>
        <dbReference type="SAM" id="Phobius"/>
    </source>
</evidence>
<feature type="transmembrane region" description="Helical" evidence="1">
    <location>
        <begin position="27"/>
        <end position="44"/>
    </location>
</feature>
<reference evidence="2 3" key="1">
    <citation type="submission" date="2020-02" db="EMBL/GenBank/DDBJ databases">
        <title>Bacillus aquiflavi sp. nov., isolated from yellow water of strong flavor Chinese baijiu in Yibin region of China.</title>
        <authorList>
            <person name="Xie J."/>
        </authorList>
    </citation>
    <scope>NUCLEOTIDE SEQUENCE [LARGE SCALE GENOMIC DNA]</scope>
    <source>
        <strain evidence="2 3">SA4</strain>
    </source>
</reference>
<dbReference type="AlphaFoldDB" id="A0A6M0Q9J9"/>
<dbReference type="Pfam" id="PF14143">
    <property type="entry name" value="YrhC"/>
    <property type="match status" value="1"/>
</dbReference>
<accession>A0A6M0Q9J9</accession>
<sequence length="62" mass="6880">MVLLAVSVFMFIGVLIPSEGKEMQQTSVMMIATILFLAASFFSFKKATSYKKQLNELDGEAK</sequence>
<name>A0A6M0Q9J9_9BACI</name>
<keyword evidence="3" id="KW-1185">Reference proteome</keyword>
<keyword evidence="1" id="KW-0472">Membrane</keyword>
<keyword evidence="1" id="KW-1133">Transmembrane helix</keyword>
<evidence type="ECO:0000313" key="2">
    <source>
        <dbReference type="EMBL" id="NEY71718.1"/>
    </source>
</evidence>
<gene>
    <name evidence="2" type="ORF">G4D63_08155</name>
</gene>
<dbReference type="InterPro" id="IPR025418">
    <property type="entry name" value="YrhC-like"/>
</dbReference>
<dbReference type="Proteomes" id="UP000481043">
    <property type="component" value="Unassembled WGS sequence"/>
</dbReference>